<comment type="caution">
    <text evidence="2">The sequence shown here is derived from an EMBL/GenBank/DDBJ whole genome shotgun (WGS) entry which is preliminary data.</text>
</comment>
<reference evidence="2 3" key="1">
    <citation type="submission" date="2018-03" db="EMBL/GenBank/DDBJ databases">
        <title>Genomic Encyclopedia of Archaeal and Bacterial Type Strains, Phase II (KMG-II): from individual species to whole genera.</title>
        <authorList>
            <person name="Goeker M."/>
        </authorList>
    </citation>
    <scope>NUCLEOTIDE SEQUENCE [LARGE SCALE GENOMIC DNA]</scope>
    <source>
        <strain evidence="2 3">DSM 27929</strain>
    </source>
</reference>
<dbReference type="AlphaFoldDB" id="A0A2T0WTF7"/>
<dbReference type="InterPro" id="IPR053182">
    <property type="entry name" value="YobU-like_regulator"/>
</dbReference>
<dbReference type="SMART" id="SM00871">
    <property type="entry name" value="AraC_E_bind"/>
    <property type="match status" value="1"/>
</dbReference>
<dbReference type="SUPFAM" id="SSF55136">
    <property type="entry name" value="Probable bacterial effector-binding domain"/>
    <property type="match status" value="1"/>
</dbReference>
<sequence>MSEARNDFKLVGLRLKGQTTNQDNQSSKDCGDLWQKFEADKIFDQIPDKLSNEVYAVYFDYEKDETGTFSYFIGCKVAKDSIPPKGLESLTIPHQKYQKHLAKGAMPACITDAWRKIWISDSKREFGFDFEVYGERCQDWSNAEVDIFVSVTD</sequence>
<accession>A0A2T0WTF7</accession>
<dbReference type="InterPro" id="IPR029441">
    <property type="entry name" value="Cass2"/>
</dbReference>
<dbReference type="Gene3D" id="3.20.80.10">
    <property type="entry name" value="Regulatory factor, effector binding domain"/>
    <property type="match status" value="1"/>
</dbReference>
<name>A0A2T0WTF7_9BACT</name>
<dbReference type="Pfam" id="PF14526">
    <property type="entry name" value="Cass2"/>
    <property type="match status" value="1"/>
</dbReference>
<evidence type="ECO:0000259" key="1">
    <source>
        <dbReference type="SMART" id="SM00871"/>
    </source>
</evidence>
<evidence type="ECO:0000313" key="2">
    <source>
        <dbReference type="EMBL" id="PRY89947.1"/>
    </source>
</evidence>
<dbReference type="EMBL" id="PVTR01000002">
    <property type="protein sequence ID" value="PRY89947.1"/>
    <property type="molecule type" value="Genomic_DNA"/>
</dbReference>
<organism evidence="2 3">
    <name type="scientific">Mongoliibacter ruber</name>
    <dbReference type="NCBI Taxonomy" id="1750599"/>
    <lineage>
        <taxon>Bacteria</taxon>
        <taxon>Pseudomonadati</taxon>
        <taxon>Bacteroidota</taxon>
        <taxon>Cytophagia</taxon>
        <taxon>Cytophagales</taxon>
        <taxon>Cyclobacteriaceae</taxon>
        <taxon>Mongoliibacter</taxon>
    </lineage>
</organism>
<dbReference type="Proteomes" id="UP000238157">
    <property type="component" value="Unassembled WGS sequence"/>
</dbReference>
<dbReference type="PANTHER" id="PTHR36444:SF2">
    <property type="entry name" value="TRANSCRIPTIONAL REGULATOR PROTEIN YOBU-RELATED"/>
    <property type="match status" value="1"/>
</dbReference>
<evidence type="ECO:0000313" key="3">
    <source>
        <dbReference type="Proteomes" id="UP000238157"/>
    </source>
</evidence>
<dbReference type="RefSeq" id="WP_106132613.1">
    <property type="nucleotide sequence ID" value="NZ_PVTR01000002.1"/>
</dbReference>
<dbReference type="InterPro" id="IPR010499">
    <property type="entry name" value="AraC_E-bd"/>
</dbReference>
<dbReference type="PANTHER" id="PTHR36444">
    <property type="entry name" value="TRANSCRIPTIONAL REGULATOR PROTEIN YOBU-RELATED"/>
    <property type="match status" value="1"/>
</dbReference>
<feature type="domain" description="AraC effector-binding" evidence="1">
    <location>
        <begin position="1"/>
        <end position="152"/>
    </location>
</feature>
<keyword evidence="3" id="KW-1185">Reference proteome</keyword>
<dbReference type="InterPro" id="IPR011256">
    <property type="entry name" value="Reg_factor_effector_dom_sf"/>
</dbReference>
<proteinExistence type="predicted"/>
<dbReference type="OrthoDB" id="9801008at2"/>
<protein>
    <submittedName>
        <fullName evidence="2">Putative transcriptional regulator YdeE</fullName>
    </submittedName>
</protein>
<gene>
    <name evidence="2" type="ORF">CLW00_102425</name>
</gene>